<accession>A0ABR6TLJ6</accession>
<dbReference type="InterPro" id="IPR003339">
    <property type="entry name" value="ABC/ECF_trnsptr_transmembrane"/>
</dbReference>
<reference evidence="7 8" key="1">
    <citation type="submission" date="2020-05" db="EMBL/GenBank/DDBJ databases">
        <title>Draft genome of xy-202 and genomic insight in genome of the genus Peptostreptococcus.</title>
        <authorList>
            <person name="Zhang Z."/>
        </authorList>
    </citation>
    <scope>NUCLEOTIDE SEQUENCE [LARGE SCALE GENOMIC DNA]</scope>
    <source>
        <strain evidence="7 8">DSM 27025</strain>
    </source>
</reference>
<keyword evidence="2" id="KW-1003">Cell membrane</keyword>
<feature type="transmembrane region" description="Helical" evidence="6">
    <location>
        <begin position="49"/>
        <end position="67"/>
    </location>
</feature>
<evidence type="ECO:0000256" key="5">
    <source>
        <dbReference type="ARBA" id="ARBA00023136"/>
    </source>
</evidence>
<feature type="transmembrane region" description="Helical" evidence="6">
    <location>
        <begin position="20"/>
        <end position="37"/>
    </location>
</feature>
<evidence type="ECO:0000256" key="6">
    <source>
        <dbReference type="SAM" id="Phobius"/>
    </source>
</evidence>
<keyword evidence="3 6" id="KW-0812">Transmembrane</keyword>
<dbReference type="PANTHER" id="PTHR34857">
    <property type="entry name" value="SLL0384 PROTEIN"/>
    <property type="match status" value="1"/>
</dbReference>
<evidence type="ECO:0000256" key="2">
    <source>
        <dbReference type="ARBA" id="ARBA00022475"/>
    </source>
</evidence>
<sequence length="190" mass="22061">MFFSLSLLLITGNYKRLIKSLIYLFIFFALYELVLMYSKNAMFLSMFRMMMLFLPCIILASLLISEYNSSEMLSALQMVRLPKIFIIGLTVTLRYIPTFKKEFKIIKEAMRIRGVKFSVLHPLRSFEYLLVPQLYRCLTLSSELTSAGLTKGMDAPYKRTSFYKRKFLITDYIAIITLILGYSLIIGGVI</sequence>
<dbReference type="EMBL" id="JABGBW010000002">
    <property type="protein sequence ID" value="MBC2575861.1"/>
    <property type="molecule type" value="Genomic_DNA"/>
</dbReference>
<dbReference type="Pfam" id="PF02361">
    <property type="entry name" value="CbiQ"/>
    <property type="match status" value="1"/>
</dbReference>
<proteinExistence type="predicted"/>
<keyword evidence="4 6" id="KW-1133">Transmembrane helix</keyword>
<evidence type="ECO:0000256" key="1">
    <source>
        <dbReference type="ARBA" id="ARBA00004141"/>
    </source>
</evidence>
<comment type="caution">
    <text evidence="7">The sequence shown here is derived from an EMBL/GenBank/DDBJ whole genome shotgun (WGS) entry which is preliminary data.</text>
</comment>
<evidence type="ECO:0000313" key="8">
    <source>
        <dbReference type="Proteomes" id="UP000713904"/>
    </source>
</evidence>
<gene>
    <name evidence="7" type="ORF">HLB29_04095</name>
</gene>
<evidence type="ECO:0000313" key="7">
    <source>
        <dbReference type="EMBL" id="MBC2575861.1"/>
    </source>
</evidence>
<keyword evidence="5 6" id="KW-0472">Membrane</keyword>
<dbReference type="Proteomes" id="UP000713904">
    <property type="component" value="Unassembled WGS sequence"/>
</dbReference>
<evidence type="ECO:0000256" key="4">
    <source>
        <dbReference type="ARBA" id="ARBA00022989"/>
    </source>
</evidence>
<protein>
    <submittedName>
        <fullName evidence="7">Energy-coupling factor transporter transmembrane protein EcfT</fullName>
    </submittedName>
</protein>
<dbReference type="PANTHER" id="PTHR34857:SF2">
    <property type="entry name" value="SLL0384 PROTEIN"/>
    <property type="match status" value="1"/>
</dbReference>
<dbReference type="CDD" id="cd16914">
    <property type="entry name" value="EcfT"/>
    <property type="match status" value="1"/>
</dbReference>
<organism evidence="7 8">
    <name type="scientific">Peptostreptococcus canis</name>
    <dbReference type="NCBI Taxonomy" id="1159213"/>
    <lineage>
        <taxon>Bacteria</taxon>
        <taxon>Bacillati</taxon>
        <taxon>Bacillota</taxon>
        <taxon>Clostridia</taxon>
        <taxon>Peptostreptococcales</taxon>
        <taxon>Peptostreptococcaceae</taxon>
        <taxon>Peptostreptococcus</taxon>
    </lineage>
</organism>
<dbReference type="InterPro" id="IPR051611">
    <property type="entry name" value="ECF_transporter_component"/>
</dbReference>
<feature type="transmembrane region" description="Helical" evidence="6">
    <location>
        <begin position="167"/>
        <end position="189"/>
    </location>
</feature>
<keyword evidence="8" id="KW-1185">Reference proteome</keyword>
<feature type="transmembrane region" description="Helical" evidence="6">
    <location>
        <begin position="79"/>
        <end position="97"/>
    </location>
</feature>
<name>A0ABR6TLJ6_9FIRM</name>
<evidence type="ECO:0000256" key="3">
    <source>
        <dbReference type="ARBA" id="ARBA00022692"/>
    </source>
</evidence>
<comment type="subcellular location">
    <subcellularLocation>
        <location evidence="1">Membrane</location>
        <topology evidence="1">Multi-pass membrane protein</topology>
    </subcellularLocation>
</comment>